<reference evidence="3" key="1">
    <citation type="journal article" date="2013" name="Genome Biol. Evol.">
        <title>Punctuated emergences of genetic and phenotypic innovations in eumetazoan, bilaterian, euteleostome, and hominidae ancestors.</title>
        <authorList>
            <person name="Wenger Y."/>
            <person name="Galliot B."/>
        </authorList>
    </citation>
    <scope>NUCLEOTIDE SEQUENCE</scope>
    <source>
        <tissue evidence="3">Whole animals</tissue>
    </source>
</reference>
<dbReference type="GO" id="GO:0051604">
    <property type="term" value="P:protein maturation"/>
    <property type="evidence" value="ECO:0007669"/>
    <property type="project" value="InterPro"/>
</dbReference>
<dbReference type="EMBL" id="HAAD01001121">
    <property type="protein sequence ID" value="CDG67353.1"/>
    <property type="molecule type" value="mRNA"/>
</dbReference>
<dbReference type="OMA" id="HELGYRN"/>
<evidence type="ECO:0000256" key="2">
    <source>
        <dbReference type="ARBA" id="ARBA00022829"/>
    </source>
</evidence>
<dbReference type="KEGG" id="hmg:100198098"/>
<dbReference type="Gene3D" id="3.30.300.130">
    <property type="entry name" value="Fe-S cluster assembly (FSCA)"/>
    <property type="match status" value="1"/>
</dbReference>
<name>T2M4X8_HYDVU</name>
<evidence type="ECO:0000313" key="3">
    <source>
        <dbReference type="EMBL" id="CDG67353.1"/>
    </source>
</evidence>
<evidence type="ECO:0000256" key="1">
    <source>
        <dbReference type="ARBA" id="ARBA00010381"/>
    </source>
</evidence>
<dbReference type="PANTHER" id="PTHR12377:SF2">
    <property type="entry name" value="CYTOSOLIC IRON-SULFUR ASSEMBLY COMPONENT 2A"/>
    <property type="match status" value="1"/>
</dbReference>
<dbReference type="FunFam" id="3.30.300.130:FF:000004">
    <property type="entry name" value="cytosolic iron-sulfur assembly component 2A"/>
    <property type="match status" value="1"/>
</dbReference>
<organism evidence="3">
    <name type="scientific">Hydra vulgaris</name>
    <name type="common">Hydra</name>
    <name type="synonym">Hydra attenuata</name>
    <dbReference type="NCBI Taxonomy" id="6087"/>
    <lineage>
        <taxon>Eukaryota</taxon>
        <taxon>Metazoa</taxon>
        <taxon>Cnidaria</taxon>
        <taxon>Hydrozoa</taxon>
        <taxon>Hydroidolina</taxon>
        <taxon>Anthoathecata</taxon>
        <taxon>Aplanulata</taxon>
        <taxon>Hydridae</taxon>
        <taxon>Hydra</taxon>
    </lineage>
</organism>
<dbReference type="Gene3D" id="6.10.250.1280">
    <property type="match status" value="1"/>
</dbReference>
<dbReference type="GO" id="GO:0007059">
    <property type="term" value="P:chromosome segregation"/>
    <property type="evidence" value="ECO:0007669"/>
    <property type="project" value="UniProtKB-KW"/>
</dbReference>
<dbReference type="OrthoDB" id="2746at2759"/>
<dbReference type="PANTHER" id="PTHR12377">
    <property type="entry name" value="CYTOSOLIC IRON-SULFUR ASSEMBLY COMPONENT 2B-RELATED"/>
    <property type="match status" value="1"/>
</dbReference>
<accession>T2M4X8</accession>
<protein>
    <submittedName>
        <fullName evidence="3">MIP18 family protein FAM96A</fullName>
    </submittedName>
</protein>
<dbReference type="AlphaFoldDB" id="T2M4X8"/>
<gene>
    <name evidence="3" type="primary">FAM96A</name>
</gene>
<dbReference type="SUPFAM" id="SSF117916">
    <property type="entry name" value="Fe-S cluster assembly (FSCA) domain-like"/>
    <property type="match status" value="1"/>
</dbReference>
<proteinExistence type="evidence at transcript level"/>
<sequence>MSKIINPDCFDLVWEVYDIIRTIKDPERVETLEELHIVSKDLVQVNHYFDQSISIKVQFVPTVPHCSLASLIGLCIYVKLQENLLCNFKLDINIKENTHYKADAINKQMNDKERVAAALENPDVMKIVKQCI</sequence>
<comment type="similarity">
    <text evidence="1">Belongs to the MIP18 family.</text>
</comment>
<dbReference type="InterPro" id="IPR039796">
    <property type="entry name" value="MIP18"/>
</dbReference>
<dbReference type="InterPro" id="IPR034904">
    <property type="entry name" value="FSCA_dom_sf"/>
</dbReference>
<keyword evidence="2" id="KW-0159">Chromosome partition</keyword>